<comment type="caution">
    <text evidence="1">The sequence shown here is derived from an EMBL/GenBank/DDBJ whole genome shotgun (WGS) entry which is preliminary data.</text>
</comment>
<dbReference type="EMBL" id="WJJP01000423">
    <property type="protein sequence ID" value="MBD3325517.1"/>
    <property type="molecule type" value="Genomic_DNA"/>
</dbReference>
<evidence type="ECO:0000313" key="1">
    <source>
        <dbReference type="EMBL" id="MBD3325517.1"/>
    </source>
</evidence>
<reference evidence="1" key="1">
    <citation type="submission" date="2019-11" db="EMBL/GenBank/DDBJ databases">
        <title>Microbial mats filling the niche in hypersaline microbial mats.</title>
        <authorList>
            <person name="Wong H.L."/>
            <person name="Macleod F.I."/>
            <person name="White R.A. III"/>
            <person name="Burns B.P."/>
        </authorList>
    </citation>
    <scope>NUCLEOTIDE SEQUENCE</scope>
    <source>
        <strain evidence="1">Rbin_158</strain>
    </source>
</reference>
<gene>
    <name evidence="1" type="ORF">GF339_13080</name>
</gene>
<proteinExistence type="predicted"/>
<organism evidence="1 2">
    <name type="scientific">candidate division KSB3 bacterium</name>
    <dbReference type="NCBI Taxonomy" id="2044937"/>
    <lineage>
        <taxon>Bacteria</taxon>
        <taxon>candidate division KSB3</taxon>
    </lineage>
</organism>
<name>A0A9D5JWD9_9BACT</name>
<dbReference type="AlphaFoldDB" id="A0A9D5JWD9"/>
<sequence>MDKDTKQPEEKTQVVADQQTMSPDALETHIAEELQKVVGIDTDQLKTYIDVLGALKPKDAQSLLKRLKKQFGEQLLPLLEIMAQHDQHPIADMGIQGLGTVKSFKAAQLLADINETHPEKTLRKAARKSLYKLKTAGIEIETSQKPLLGEAKHTPYKALLSPIDGTGTQLIMLTEEMLAGDLHLLQIVTSDEDGIIECSARRGMTKKMFANLPETFARQTGNAEPMLFEADYAYAASLVLTAEAESDDDLLPDEYLANKRLFGLTDASSSENPVYQTFDAENLKNQPYFLRTSVELFQHDTILSWHIPVNELAEYAQELLDQEDSVLELSPQFQHERKEAIYQKVFDAYCDEDFIQRLRRRLEIMAYLYLQQHQEDDAKKALTAALTLGEPSELQTRNHPFLRQLILNSLEATEYVLEEGYDAEDLDRSDYFLRRNDEGDITVEFVEQT</sequence>
<evidence type="ECO:0000313" key="2">
    <source>
        <dbReference type="Proteomes" id="UP000649604"/>
    </source>
</evidence>
<dbReference type="Proteomes" id="UP000649604">
    <property type="component" value="Unassembled WGS sequence"/>
</dbReference>
<protein>
    <submittedName>
        <fullName evidence="1">Uncharacterized protein</fullName>
    </submittedName>
</protein>
<accession>A0A9D5JWD9</accession>